<feature type="transmembrane region" description="Helical" evidence="5">
    <location>
        <begin position="33"/>
        <end position="50"/>
    </location>
</feature>
<dbReference type="InterPro" id="IPR001046">
    <property type="entry name" value="NRAMP_fam"/>
</dbReference>
<organism evidence="6 7">
    <name type="scientific">Salinadaptatus halalkaliphilus</name>
    <dbReference type="NCBI Taxonomy" id="2419781"/>
    <lineage>
        <taxon>Archaea</taxon>
        <taxon>Methanobacteriati</taxon>
        <taxon>Methanobacteriota</taxon>
        <taxon>Stenosarchaea group</taxon>
        <taxon>Halobacteria</taxon>
        <taxon>Halobacteriales</taxon>
        <taxon>Natrialbaceae</taxon>
        <taxon>Salinadaptatus</taxon>
    </lineage>
</organism>
<feature type="transmembrane region" description="Helical" evidence="5">
    <location>
        <begin position="386"/>
        <end position="409"/>
    </location>
</feature>
<evidence type="ECO:0000313" key="7">
    <source>
        <dbReference type="Proteomes" id="UP000318864"/>
    </source>
</evidence>
<comment type="caution">
    <text evidence="6">The sequence shown here is derived from an EMBL/GenBank/DDBJ whole genome shotgun (WGS) entry which is preliminary data.</text>
</comment>
<feature type="transmembrane region" description="Helical" evidence="5">
    <location>
        <begin position="164"/>
        <end position="184"/>
    </location>
</feature>
<feature type="transmembrane region" description="Helical" evidence="5">
    <location>
        <begin position="421"/>
        <end position="443"/>
    </location>
</feature>
<feature type="transmembrane region" description="Helical" evidence="5">
    <location>
        <begin position="269"/>
        <end position="290"/>
    </location>
</feature>
<feature type="transmembrane region" description="Helical" evidence="5">
    <location>
        <begin position="56"/>
        <end position="74"/>
    </location>
</feature>
<feature type="transmembrane region" description="Helical" evidence="5">
    <location>
        <begin position="105"/>
        <end position="132"/>
    </location>
</feature>
<dbReference type="OrthoDB" id="213464at2157"/>
<evidence type="ECO:0000313" key="6">
    <source>
        <dbReference type="EMBL" id="THE66355.1"/>
    </source>
</evidence>
<dbReference type="AlphaFoldDB" id="A0A4S3TSI5"/>
<sequence length="449" mass="48256">MASEPADGVSDDLELTYPETDWRGFFTNHFGPSMLWALISIGASHIVLAPTLGGHFGLYAIWIFAVIYLAKYGAWELGIRYNYGIGRNPVEAYGDLPGPGNWMQWFTVLVFTVAYSGITAAVGMSTAAFVAALTPLSFTWAFVVFVGLAGLLVFFTRYSLLEKILIGFTVALGAFILIAVVVGPPSTEVIAATTFTSPDLTGPLFVGLFAAAAGFAPTGFSTSVLIGSWSTAKGEGANELRANGLDPTDEQYREYIGQWIQTGRRDFNIGYVFSFVLLVAMVVLASNVLYPEPPGDDNLALTIGSILSGSFGEWSYYAMVVGAFAALYSTVITLLDGASRATGDALPLALDKPDLDSELIRKVVVVGIVVVSCSVVVTLGTVPVTFLVWISAILAITEIAFYPANWYIVREHLPDRFQPSTTWVIYYVLSLALVLLFGVMGAASEFGYV</sequence>
<dbReference type="Proteomes" id="UP000318864">
    <property type="component" value="Unassembled WGS sequence"/>
</dbReference>
<reference evidence="6 7" key="1">
    <citation type="submission" date="2018-10" db="EMBL/GenBank/DDBJ databases">
        <title>Natronolimnobius sp. XQ-INN 246 isolated from Inner Mongolia Autonomous Region of China.</title>
        <authorList>
            <person name="Xue Q."/>
        </authorList>
    </citation>
    <scope>NUCLEOTIDE SEQUENCE [LARGE SCALE GENOMIC DNA]</scope>
    <source>
        <strain evidence="6 7">XQ-INN 246</strain>
    </source>
</reference>
<evidence type="ECO:0000256" key="1">
    <source>
        <dbReference type="ARBA" id="ARBA00004141"/>
    </source>
</evidence>
<dbReference type="NCBIfam" id="NF037982">
    <property type="entry name" value="Nramp_1"/>
    <property type="match status" value="1"/>
</dbReference>
<dbReference type="GO" id="GO:0046873">
    <property type="term" value="F:metal ion transmembrane transporter activity"/>
    <property type="evidence" value="ECO:0007669"/>
    <property type="project" value="InterPro"/>
</dbReference>
<gene>
    <name evidence="6" type="ORF">D8Y22_02790</name>
</gene>
<protein>
    <submittedName>
        <fullName evidence="6">Divalent metal cation transporter</fullName>
    </submittedName>
</protein>
<dbReference type="Pfam" id="PF01566">
    <property type="entry name" value="Nramp"/>
    <property type="match status" value="1"/>
</dbReference>
<keyword evidence="3 5" id="KW-1133">Transmembrane helix</keyword>
<keyword evidence="7" id="KW-1185">Reference proteome</keyword>
<feature type="transmembrane region" description="Helical" evidence="5">
    <location>
        <begin position="359"/>
        <end position="380"/>
    </location>
</feature>
<evidence type="ECO:0000256" key="3">
    <source>
        <dbReference type="ARBA" id="ARBA00022989"/>
    </source>
</evidence>
<feature type="transmembrane region" description="Helical" evidence="5">
    <location>
        <begin position="138"/>
        <end position="155"/>
    </location>
</feature>
<dbReference type="EMBL" id="RBZW01000011">
    <property type="protein sequence ID" value="THE66355.1"/>
    <property type="molecule type" value="Genomic_DNA"/>
</dbReference>
<evidence type="ECO:0000256" key="4">
    <source>
        <dbReference type="ARBA" id="ARBA00023136"/>
    </source>
</evidence>
<feature type="transmembrane region" description="Helical" evidence="5">
    <location>
        <begin position="314"/>
        <end position="338"/>
    </location>
</feature>
<dbReference type="GO" id="GO:0016020">
    <property type="term" value="C:membrane"/>
    <property type="evidence" value="ECO:0007669"/>
    <property type="project" value="UniProtKB-SubCell"/>
</dbReference>
<proteinExistence type="predicted"/>
<accession>A0A4S3TSI5</accession>
<feature type="transmembrane region" description="Helical" evidence="5">
    <location>
        <begin position="204"/>
        <end position="226"/>
    </location>
</feature>
<dbReference type="RefSeq" id="WP_141463339.1">
    <property type="nucleotide sequence ID" value="NZ_RBZW01000011.1"/>
</dbReference>
<keyword evidence="2 5" id="KW-0812">Transmembrane</keyword>
<evidence type="ECO:0000256" key="5">
    <source>
        <dbReference type="SAM" id="Phobius"/>
    </source>
</evidence>
<keyword evidence="4 5" id="KW-0472">Membrane</keyword>
<comment type="subcellular location">
    <subcellularLocation>
        <location evidence="1">Membrane</location>
        <topology evidence="1">Multi-pass membrane protein</topology>
    </subcellularLocation>
</comment>
<evidence type="ECO:0000256" key="2">
    <source>
        <dbReference type="ARBA" id="ARBA00022692"/>
    </source>
</evidence>
<name>A0A4S3TSI5_9EURY</name>